<evidence type="ECO:0000313" key="3">
    <source>
        <dbReference type="EMBL" id="KAL3771022.1"/>
    </source>
</evidence>
<keyword evidence="4" id="KW-1185">Reference proteome</keyword>
<feature type="region of interest" description="Disordered" evidence="1">
    <location>
        <begin position="386"/>
        <end position="585"/>
    </location>
</feature>
<feature type="compositionally biased region" description="Polar residues" evidence="1">
    <location>
        <begin position="415"/>
        <end position="437"/>
    </location>
</feature>
<evidence type="ECO:0000313" key="4">
    <source>
        <dbReference type="Proteomes" id="UP001530400"/>
    </source>
</evidence>
<feature type="compositionally biased region" description="Pro residues" evidence="1">
    <location>
        <begin position="471"/>
        <end position="482"/>
    </location>
</feature>
<keyword evidence="2" id="KW-0732">Signal</keyword>
<feature type="chain" id="PRO_5044854536" evidence="2">
    <location>
        <begin position="16"/>
        <end position="1041"/>
    </location>
</feature>
<feature type="compositionally biased region" description="Low complexity" evidence="1">
    <location>
        <begin position="538"/>
        <end position="582"/>
    </location>
</feature>
<feature type="region of interest" description="Disordered" evidence="1">
    <location>
        <begin position="181"/>
        <end position="203"/>
    </location>
</feature>
<proteinExistence type="predicted"/>
<dbReference type="EMBL" id="JALLPJ020001295">
    <property type="protein sequence ID" value="KAL3771022.1"/>
    <property type="molecule type" value="Genomic_DNA"/>
</dbReference>
<dbReference type="PANTHER" id="PTHR38081">
    <property type="entry name" value="WAP DOMAIN-CONTAINING PROTEIN"/>
    <property type="match status" value="1"/>
</dbReference>
<dbReference type="Proteomes" id="UP001530400">
    <property type="component" value="Unassembled WGS sequence"/>
</dbReference>
<feature type="compositionally biased region" description="Low complexity" evidence="1">
    <location>
        <begin position="190"/>
        <end position="203"/>
    </location>
</feature>
<comment type="caution">
    <text evidence="3">The sequence shown here is derived from an EMBL/GenBank/DDBJ whole genome shotgun (WGS) entry which is preliminary data.</text>
</comment>
<accession>A0ABD3N8Y7</accession>
<dbReference type="PANTHER" id="PTHR38081:SF1">
    <property type="entry name" value="WAP DOMAIN-CONTAINING PROTEIN"/>
    <property type="match status" value="1"/>
</dbReference>
<feature type="compositionally biased region" description="Low complexity" evidence="1">
    <location>
        <begin position="507"/>
        <end position="521"/>
    </location>
</feature>
<evidence type="ECO:0000256" key="2">
    <source>
        <dbReference type="SAM" id="SignalP"/>
    </source>
</evidence>
<evidence type="ECO:0000256" key="1">
    <source>
        <dbReference type="SAM" id="MobiDB-lite"/>
    </source>
</evidence>
<sequence length="1041" mass="110588">MKLVLASILLPLAHGQEQRYAPSINNATILAEQYIDSLSYQSSLISITSDVPITLQKYSDTYQSFLMGAEPVPQNLGMVIVTSDCSPEDTTVVPEIIVDGDSITVNLGVDGQGMGFLQETTRYETFWSYVYGMCGFNYFGYTSSTALNVAIIEDTDAPVGSETDAPVPTSSPSANVTFITEATQTSTGATDETTPSSSGTESGNDSCGFDCCSNSDCLDGCCVEGICQVKENGFDLCAEPPIKPSDEGSCGAVAYKAFQVDGNCPSGYNVGGTIPGEPVTTAIATTTTEGMDSSSTATVANIDRTTTTPVHQDPNPCAQGKCLDPNGECAISVMCLNDPCQAEDNGCGDAKCITNYCGGCNAICANVTTSEVDFITTTTRPTDVNTTTEVVSTSASMIEPTSSELSPTTDTPTDVPSQEPTAAETSNTVASEANLQPVTAVDETEFTPTPPTDSVAQPSGSRPSFEQYQNPYPPTPPQPSPGQPTVVVINIPVQTVPAPVDNEGDTVETQATESTTSTTDANDVVDGDDSLPVDILDTPQPSTSSVMSMSMSMHMSSPAPTSASTDTGTTSSAPSYDSASRSVDASQEEVGSSGYSARHYFHVRLALTFVAIIVVGVLVPQEGTGRTLFGAGKVVVAAVAVSTLLTRSDKGNVRGKTSHQFQRRNLQDTCTYNVELLYDGCTKDVQVDAPAARVIDVVMEDYNSETNAEDECQTDYSSNLTFPTGNSTEVNLASNATIPAYSYSDWQCLRAIEGRPFIDVSGKGILAMPRLTEDSVGEMKVDWSGEAYFNTSAENTTSHNQMKLGNDWIGRALGEHSSIASFSAFAIALMTNGAPSSLVEDSLKAGLDEIRHARTSFDIASRLLSKNVQPSSLPESKHVFGQDLTELGLAVAREGCIDETLSALAAAVEVEKIESIIQGGSGISKYSDASPDVLHYIADELKTITLDESNHSALAWRTLKWVCTIDSDACNAVEMEVFDESKLKMRFQQRAEGDEKLFDLMKAEWEMIYSTFKLGVPDNSARVSRDSLVSKVTEKVKGELS</sequence>
<gene>
    <name evidence="3" type="ORF">ACHAWO_013200</name>
</gene>
<organism evidence="3 4">
    <name type="scientific">Cyclotella atomus</name>
    <dbReference type="NCBI Taxonomy" id="382360"/>
    <lineage>
        <taxon>Eukaryota</taxon>
        <taxon>Sar</taxon>
        <taxon>Stramenopiles</taxon>
        <taxon>Ochrophyta</taxon>
        <taxon>Bacillariophyta</taxon>
        <taxon>Coscinodiscophyceae</taxon>
        <taxon>Thalassiosirophycidae</taxon>
        <taxon>Stephanodiscales</taxon>
        <taxon>Stephanodiscaceae</taxon>
        <taxon>Cyclotella</taxon>
    </lineage>
</organism>
<dbReference type="AlphaFoldDB" id="A0ABD3N8Y7"/>
<reference evidence="3 4" key="1">
    <citation type="submission" date="2024-10" db="EMBL/GenBank/DDBJ databases">
        <title>Updated reference genomes for cyclostephanoid diatoms.</title>
        <authorList>
            <person name="Roberts W.R."/>
            <person name="Alverson A.J."/>
        </authorList>
    </citation>
    <scope>NUCLEOTIDE SEQUENCE [LARGE SCALE GENOMIC DNA]</scope>
    <source>
        <strain evidence="3 4">AJA010-31</strain>
    </source>
</reference>
<name>A0ABD3N8Y7_9STRA</name>
<protein>
    <submittedName>
        <fullName evidence="3">Uncharacterized protein</fullName>
    </submittedName>
</protein>
<feature type="signal peptide" evidence="2">
    <location>
        <begin position="1"/>
        <end position="15"/>
    </location>
</feature>
<feature type="compositionally biased region" description="Polar residues" evidence="1">
    <location>
        <begin position="454"/>
        <end position="466"/>
    </location>
</feature>
<feature type="compositionally biased region" description="Polar residues" evidence="1">
    <location>
        <begin position="389"/>
        <end position="406"/>
    </location>
</feature>